<organism evidence="1 2">
    <name type="scientific">Sesamum alatum</name>
    <dbReference type="NCBI Taxonomy" id="300844"/>
    <lineage>
        <taxon>Eukaryota</taxon>
        <taxon>Viridiplantae</taxon>
        <taxon>Streptophyta</taxon>
        <taxon>Embryophyta</taxon>
        <taxon>Tracheophyta</taxon>
        <taxon>Spermatophyta</taxon>
        <taxon>Magnoliopsida</taxon>
        <taxon>eudicotyledons</taxon>
        <taxon>Gunneridae</taxon>
        <taxon>Pentapetalae</taxon>
        <taxon>asterids</taxon>
        <taxon>lamiids</taxon>
        <taxon>Lamiales</taxon>
        <taxon>Pedaliaceae</taxon>
        <taxon>Sesamum</taxon>
    </lineage>
</organism>
<dbReference type="Proteomes" id="UP001293254">
    <property type="component" value="Unassembled WGS sequence"/>
</dbReference>
<evidence type="ECO:0000313" key="2">
    <source>
        <dbReference type="Proteomes" id="UP001293254"/>
    </source>
</evidence>
<gene>
    <name evidence="1" type="ORF">Salat_2900800</name>
</gene>
<reference evidence="1" key="2">
    <citation type="journal article" date="2024" name="Plant">
        <title>Genomic evolution and insights into agronomic trait innovations of Sesamum species.</title>
        <authorList>
            <person name="Miao H."/>
            <person name="Wang L."/>
            <person name="Qu L."/>
            <person name="Liu H."/>
            <person name="Sun Y."/>
            <person name="Le M."/>
            <person name="Wang Q."/>
            <person name="Wei S."/>
            <person name="Zheng Y."/>
            <person name="Lin W."/>
            <person name="Duan Y."/>
            <person name="Cao H."/>
            <person name="Xiong S."/>
            <person name="Wang X."/>
            <person name="Wei L."/>
            <person name="Li C."/>
            <person name="Ma Q."/>
            <person name="Ju M."/>
            <person name="Zhao R."/>
            <person name="Li G."/>
            <person name="Mu C."/>
            <person name="Tian Q."/>
            <person name="Mei H."/>
            <person name="Zhang T."/>
            <person name="Gao T."/>
            <person name="Zhang H."/>
        </authorList>
    </citation>
    <scope>NUCLEOTIDE SEQUENCE</scope>
    <source>
        <strain evidence="1">3651</strain>
    </source>
</reference>
<dbReference type="EMBL" id="JACGWO010000013">
    <property type="protein sequence ID" value="KAK4412537.1"/>
    <property type="molecule type" value="Genomic_DNA"/>
</dbReference>
<comment type="caution">
    <text evidence="1">The sequence shown here is derived from an EMBL/GenBank/DDBJ whole genome shotgun (WGS) entry which is preliminary data.</text>
</comment>
<keyword evidence="2" id="KW-1185">Reference proteome</keyword>
<name>A0AAE1XIE9_9LAMI</name>
<accession>A0AAE1XIE9</accession>
<evidence type="ECO:0000313" key="1">
    <source>
        <dbReference type="EMBL" id="KAK4412537.1"/>
    </source>
</evidence>
<dbReference type="AlphaFoldDB" id="A0AAE1XIE9"/>
<proteinExistence type="predicted"/>
<reference evidence="1" key="1">
    <citation type="submission" date="2020-06" db="EMBL/GenBank/DDBJ databases">
        <authorList>
            <person name="Li T."/>
            <person name="Hu X."/>
            <person name="Zhang T."/>
            <person name="Song X."/>
            <person name="Zhang H."/>
            <person name="Dai N."/>
            <person name="Sheng W."/>
            <person name="Hou X."/>
            <person name="Wei L."/>
        </authorList>
    </citation>
    <scope>NUCLEOTIDE SEQUENCE</scope>
    <source>
        <strain evidence="1">3651</strain>
        <tissue evidence="1">Leaf</tissue>
    </source>
</reference>
<protein>
    <submittedName>
        <fullName evidence="1">Uncharacterized protein</fullName>
    </submittedName>
</protein>
<sequence>MCPPQEHYFYQRYFTKEMDDTFVSALVANLPPHSGGQMPQLTLGSLVAAQRAVGGRWGTRLTYRYCVERVRHLRERHATYCWLIKQPGVIWIPEWNQLWADGDTWDDIGMVKPFALAYRRRPEPKWNELKLIFGQPDNEDDEPTDA</sequence>